<feature type="transmembrane region" description="Helical" evidence="9">
    <location>
        <begin position="12"/>
        <end position="29"/>
    </location>
</feature>
<dbReference type="CDD" id="cd11386">
    <property type="entry name" value="MCP_signal"/>
    <property type="match status" value="1"/>
</dbReference>
<dbReference type="EMBL" id="JBELOE010000110">
    <property type="protein sequence ID" value="MER2491355.1"/>
    <property type="molecule type" value="Genomic_DNA"/>
</dbReference>
<comment type="caution">
    <text evidence="12">The sequence shown here is derived from an EMBL/GenBank/DDBJ whole genome shotgun (WGS) entry which is preliminary data.</text>
</comment>
<dbReference type="Pfam" id="PF00672">
    <property type="entry name" value="HAMP"/>
    <property type="match status" value="1"/>
</dbReference>
<evidence type="ECO:0000256" key="2">
    <source>
        <dbReference type="ARBA" id="ARBA00022692"/>
    </source>
</evidence>
<evidence type="ECO:0000256" key="4">
    <source>
        <dbReference type="ARBA" id="ARBA00023136"/>
    </source>
</evidence>
<keyword evidence="5 7" id="KW-0807">Transducer</keyword>
<feature type="transmembrane region" description="Helical" evidence="9">
    <location>
        <begin position="327"/>
        <end position="350"/>
    </location>
</feature>
<gene>
    <name evidence="12" type="ORF">ABS311_05605</name>
</gene>
<evidence type="ECO:0000313" key="12">
    <source>
        <dbReference type="EMBL" id="MER2491355.1"/>
    </source>
</evidence>
<evidence type="ECO:0000256" key="1">
    <source>
        <dbReference type="ARBA" id="ARBA00004141"/>
    </source>
</evidence>
<keyword evidence="13" id="KW-1185">Reference proteome</keyword>
<sequence>MQLLNQVKIKTRIIALVLIPLIVILALSVERLSKAFEQKDKIQELNVVLDYANVAYPYISLTLQEAFYSRLYIDSAPDKSNFYRKKVQAVRKNAVKNQQEYLTFVQQQDDNLTQFPVLYGQIKQLKNLIETTKYIREAVDQKVHILKASNNELGRDLHTMYEMTFLIRRLVLSLSEIVVIATQNEELGKMSNAYYNLVSANVEYSFHNSFVSAAMNGVLDVYIFGEIFRSATKTQNDLQLFSNFASPKAQAAYQKMLNNEHYKTAEKIALQARSDIYKTVNKPVVIDQNLDWDQITSKVFEVFHSTTHIVLEELVETKNQLVEDAQFLVYQTIGLLIAVLVLLSMVSFVIASSITNPLKTVVRSCKDLATNKDMSVRLDEAGKDELAELSYAFNSLLDSFNTTLRGVDNEAKIIGQRTKQVAQSMSQSSTLSDSQLRATDSISVAINEMTATISEVANMATSTSDAVQTAHEISVNSAKNAAISQQTMENLTIELGNTSNVVNQLNEESTLIGNVLNVIQGIAEQTNLLALNAAIEAARAGELGRGFAVVADEVRSLASRTQESTEQIRQQIEALQKGAQAATNNMAQLQEEGSKAVELVVENAEAFNVMKSELDKIMQMAVQIATAAEEQTSVSNEINERIIAIKDDADKITTITVDTTQTSNQLEETGQRLNHHISEFVLKH</sequence>
<evidence type="ECO:0000256" key="5">
    <source>
        <dbReference type="ARBA" id="ARBA00023224"/>
    </source>
</evidence>
<keyword evidence="4 9" id="KW-0472">Membrane</keyword>
<dbReference type="InterPro" id="IPR003660">
    <property type="entry name" value="HAMP_dom"/>
</dbReference>
<name>A0ABV1REQ3_9ALTE</name>
<accession>A0ABV1REQ3</accession>
<evidence type="ECO:0000256" key="8">
    <source>
        <dbReference type="SAM" id="Coils"/>
    </source>
</evidence>
<feature type="domain" description="HAMP" evidence="11">
    <location>
        <begin position="352"/>
        <end position="405"/>
    </location>
</feature>
<dbReference type="PROSITE" id="PS50885">
    <property type="entry name" value="HAMP"/>
    <property type="match status" value="1"/>
</dbReference>
<evidence type="ECO:0000256" key="7">
    <source>
        <dbReference type="PROSITE-ProRule" id="PRU00284"/>
    </source>
</evidence>
<dbReference type="RefSeq" id="WP_350401021.1">
    <property type="nucleotide sequence ID" value="NZ_JBELOE010000110.1"/>
</dbReference>
<comment type="subcellular location">
    <subcellularLocation>
        <location evidence="1">Membrane</location>
        <topology evidence="1">Multi-pass membrane protein</topology>
    </subcellularLocation>
</comment>
<proteinExistence type="inferred from homology"/>
<dbReference type="InterPro" id="IPR004089">
    <property type="entry name" value="MCPsignal_dom"/>
</dbReference>
<dbReference type="PANTHER" id="PTHR32089">
    <property type="entry name" value="METHYL-ACCEPTING CHEMOTAXIS PROTEIN MCPB"/>
    <property type="match status" value="1"/>
</dbReference>
<dbReference type="Pfam" id="PF00015">
    <property type="entry name" value="MCPsignal"/>
    <property type="match status" value="1"/>
</dbReference>
<comment type="similarity">
    <text evidence="6">Belongs to the methyl-accepting chemotaxis (MCP) protein family.</text>
</comment>
<reference evidence="12 13" key="1">
    <citation type="submission" date="2024-06" db="EMBL/GenBank/DDBJ databases">
        <authorList>
            <person name="Chen R.Y."/>
        </authorList>
    </citation>
    <scope>NUCLEOTIDE SEQUENCE [LARGE SCALE GENOMIC DNA]</scope>
    <source>
        <strain evidence="12 13">D2</strain>
    </source>
</reference>
<keyword evidence="2 9" id="KW-0812">Transmembrane</keyword>
<feature type="coiled-coil region" evidence="8">
    <location>
        <begin position="565"/>
        <end position="592"/>
    </location>
</feature>
<evidence type="ECO:0000313" key="13">
    <source>
        <dbReference type="Proteomes" id="UP001467690"/>
    </source>
</evidence>
<dbReference type="CDD" id="cd06225">
    <property type="entry name" value="HAMP"/>
    <property type="match status" value="1"/>
</dbReference>
<protein>
    <submittedName>
        <fullName evidence="12">Methyl-accepting chemotaxis protein</fullName>
    </submittedName>
</protein>
<evidence type="ECO:0000259" key="10">
    <source>
        <dbReference type="PROSITE" id="PS50111"/>
    </source>
</evidence>
<evidence type="ECO:0000256" key="9">
    <source>
        <dbReference type="SAM" id="Phobius"/>
    </source>
</evidence>
<dbReference type="PROSITE" id="PS50111">
    <property type="entry name" value="CHEMOTAXIS_TRANSDUC_2"/>
    <property type="match status" value="1"/>
</dbReference>
<dbReference type="PANTHER" id="PTHR32089:SF119">
    <property type="entry name" value="METHYL-ACCEPTING CHEMOTAXIS PROTEIN CTPL"/>
    <property type="match status" value="1"/>
</dbReference>
<feature type="domain" description="Methyl-accepting transducer" evidence="10">
    <location>
        <begin position="410"/>
        <end position="646"/>
    </location>
</feature>
<dbReference type="SUPFAM" id="SSF58104">
    <property type="entry name" value="Methyl-accepting chemotaxis protein (MCP) signaling domain"/>
    <property type="match status" value="1"/>
</dbReference>
<dbReference type="Gene3D" id="1.10.287.950">
    <property type="entry name" value="Methyl-accepting chemotaxis protein"/>
    <property type="match status" value="1"/>
</dbReference>
<evidence type="ECO:0000256" key="3">
    <source>
        <dbReference type="ARBA" id="ARBA00022989"/>
    </source>
</evidence>
<evidence type="ECO:0000259" key="11">
    <source>
        <dbReference type="PROSITE" id="PS50885"/>
    </source>
</evidence>
<dbReference type="SMART" id="SM00283">
    <property type="entry name" value="MA"/>
    <property type="match status" value="1"/>
</dbReference>
<keyword evidence="3 9" id="KW-1133">Transmembrane helix</keyword>
<organism evidence="12 13">
    <name type="scientific">Catenovulum sediminis</name>
    <dbReference type="NCBI Taxonomy" id="1740262"/>
    <lineage>
        <taxon>Bacteria</taxon>
        <taxon>Pseudomonadati</taxon>
        <taxon>Pseudomonadota</taxon>
        <taxon>Gammaproteobacteria</taxon>
        <taxon>Alteromonadales</taxon>
        <taxon>Alteromonadaceae</taxon>
        <taxon>Catenovulum</taxon>
    </lineage>
</organism>
<keyword evidence="8" id="KW-0175">Coiled coil</keyword>
<evidence type="ECO:0000256" key="6">
    <source>
        <dbReference type="ARBA" id="ARBA00029447"/>
    </source>
</evidence>
<dbReference type="Proteomes" id="UP001467690">
    <property type="component" value="Unassembled WGS sequence"/>
</dbReference>
<dbReference type="SMART" id="SM00304">
    <property type="entry name" value="HAMP"/>
    <property type="match status" value="1"/>
</dbReference>